<protein>
    <recommendedName>
        <fullName evidence="2 9">Protein RecA</fullName>
    </recommendedName>
    <alternativeName>
        <fullName evidence="8 9">Recombinase A</fullName>
    </alternativeName>
</protein>
<dbReference type="GO" id="GO:0006310">
    <property type="term" value="P:DNA recombination"/>
    <property type="evidence" value="ECO:0007669"/>
    <property type="project" value="UniProtKB-UniRule"/>
</dbReference>
<dbReference type="Proteomes" id="UP000577408">
    <property type="component" value="Unassembled WGS sequence"/>
</dbReference>
<dbReference type="PRINTS" id="PR00142">
    <property type="entry name" value="RECA"/>
</dbReference>
<dbReference type="NCBIfam" id="TIGR02012">
    <property type="entry name" value="tigrfam_recA"/>
    <property type="match status" value="1"/>
</dbReference>
<proteinExistence type="inferred from homology"/>
<dbReference type="GO" id="GO:0009432">
    <property type="term" value="P:SOS response"/>
    <property type="evidence" value="ECO:0007669"/>
    <property type="project" value="UniProtKB-UniRule"/>
</dbReference>
<feature type="domain" description="RecA family profile 1" evidence="12">
    <location>
        <begin position="45"/>
        <end position="204"/>
    </location>
</feature>
<feature type="domain" description="RecA family profile 2" evidence="13">
    <location>
        <begin position="209"/>
        <end position="282"/>
    </location>
</feature>
<dbReference type="CDD" id="cd00983">
    <property type="entry name" value="RecA"/>
    <property type="match status" value="1"/>
</dbReference>
<dbReference type="InterPro" id="IPR013765">
    <property type="entry name" value="DNA_recomb/repair_RecA"/>
</dbReference>
<dbReference type="InterPro" id="IPR027417">
    <property type="entry name" value="P-loop_NTPase"/>
</dbReference>
<accession>A0A7H0K8R7</accession>
<evidence type="ECO:0000259" key="12">
    <source>
        <dbReference type="PROSITE" id="PS50162"/>
    </source>
</evidence>
<dbReference type="Pfam" id="PF21096">
    <property type="entry name" value="RecA_C"/>
    <property type="match status" value="1"/>
</dbReference>
<dbReference type="InterPro" id="IPR003593">
    <property type="entry name" value="AAA+_ATPase"/>
</dbReference>
<keyword evidence="4 9" id="KW-0067">ATP-binding</keyword>
<dbReference type="InterPro" id="IPR023400">
    <property type="entry name" value="RecA_C_sf"/>
</dbReference>
<dbReference type="Gene3D" id="3.40.50.300">
    <property type="entry name" value="P-loop containing nucleotide triphosphate hydrolases"/>
    <property type="match status" value="1"/>
</dbReference>
<dbReference type="PANTHER" id="PTHR45900">
    <property type="entry name" value="RECA"/>
    <property type="match status" value="1"/>
</dbReference>
<evidence type="ECO:0000256" key="3">
    <source>
        <dbReference type="ARBA" id="ARBA00022741"/>
    </source>
</evidence>
<evidence type="ECO:0000256" key="7">
    <source>
        <dbReference type="ARBA" id="ARBA00023236"/>
    </source>
</evidence>
<evidence type="ECO:0000256" key="11">
    <source>
        <dbReference type="RuleBase" id="RU004527"/>
    </source>
</evidence>
<comment type="similarity">
    <text evidence="1 9 11">Belongs to the RecA family.</text>
</comment>
<dbReference type="FunFam" id="3.40.50.300:FF:000087">
    <property type="entry name" value="Recombinase RecA"/>
    <property type="match status" value="1"/>
</dbReference>
<evidence type="ECO:0000256" key="8">
    <source>
        <dbReference type="ARBA" id="ARBA00033319"/>
    </source>
</evidence>
<keyword evidence="7 9" id="KW-0742">SOS response</keyword>
<keyword evidence="9" id="KW-0963">Cytoplasm</keyword>
<evidence type="ECO:0000313" key="14">
    <source>
        <dbReference type="EMBL" id="MBA1837111.1"/>
    </source>
</evidence>
<organism evidence="14 15">
    <name type="scientific">Corynebacterium wankanglinii</name>
    <dbReference type="NCBI Taxonomy" id="2735136"/>
    <lineage>
        <taxon>Bacteria</taxon>
        <taxon>Bacillati</taxon>
        <taxon>Actinomycetota</taxon>
        <taxon>Actinomycetes</taxon>
        <taxon>Mycobacteriales</taxon>
        <taxon>Corynebacteriaceae</taxon>
        <taxon>Corynebacterium</taxon>
    </lineage>
</organism>
<dbReference type="GO" id="GO:0005829">
    <property type="term" value="C:cytosol"/>
    <property type="evidence" value="ECO:0007669"/>
    <property type="project" value="TreeGrafter"/>
</dbReference>
<dbReference type="InterPro" id="IPR020588">
    <property type="entry name" value="RecA_ATP-bd"/>
</dbReference>
<sequence length="376" mass="40252">MATKKKAAASAGNDRQNALDAALAMIEKDFGKGAVMRLGDENRPPIQSISSGNTAIDVALGIGGWPRGRIVEIYGPESSGKTTVALHAIAEAQRAGGIAAFIDAEHALDPDYAKKLGVDTDNLLVSQPDTGEQALEIADMLVRSGAIDMIVIDSVAALTPKAEIEGEMGDSHVGLQARLMSQALRKMTGALYNSGTTAIFINQLREKIGVMFGSPETTTGGKALKFYASVRCDVRRIQTLKDGQDSIGNRTKMKVVKNKVSPPFKIAEFDIMYGEGISRESSIIDMGVENGIVKKSGSWFTYEGDQLGQGKEKARIFLKENPDLANEIEDKIFQALHVGKYANVSDELTDDPVDMVPNIDFDDEDDVAGAAPANAE</sequence>
<evidence type="ECO:0000256" key="2">
    <source>
        <dbReference type="ARBA" id="ARBA00015553"/>
    </source>
</evidence>
<comment type="caution">
    <text evidence="14">The sequence shown here is derived from an EMBL/GenBank/DDBJ whole genome shotgun (WGS) entry which is preliminary data.</text>
</comment>
<evidence type="ECO:0000256" key="9">
    <source>
        <dbReference type="HAMAP-Rule" id="MF_00268"/>
    </source>
</evidence>
<dbReference type="GO" id="GO:0006281">
    <property type="term" value="P:DNA repair"/>
    <property type="evidence" value="ECO:0007669"/>
    <property type="project" value="UniProtKB-UniRule"/>
</dbReference>
<dbReference type="EMBL" id="JABFED010000002">
    <property type="protein sequence ID" value="MBA1837111.1"/>
    <property type="molecule type" value="Genomic_DNA"/>
</dbReference>
<evidence type="ECO:0000313" key="15">
    <source>
        <dbReference type="Proteomes" id="UP000577408"/>
    </source>
</evidence>
<reference evidence="14 15" key="1">
    <citation type="submission" date="2020-05" db="EMBL/GenBank/DDBJ databases">
        <title>Descriptions of Corynebacterium xxxx sp. nov., Corynebacterium yyyy sp. nov. and Corynebacterium zzzz sp. nov.</title>
        <authorList>
            <person name="Zhang G."/>
        </authorList>
    </citation>
    <scope>NUCLEOTIDE SEQUENCE [LARGE SCALE GENOMIC DNA]</scope>
    <source>
        <strain evidence="15">zg-913</strain>
    </source>
</reference>
<dbReference type="SUPFAM" id="SSF54752">
    <property type="entry name" value="RecA protein, C-terminal domain"/>
    <property type="match status" value="1"/>
</dbReference>
<keyword evidence="15" id="KW-1185">Reference proteome</keyword>
<keyword evidence="9 10" id="KW-0234">DNA repair</keyword>
<comment type="subcellular location">
    <subcellularLocation>
        <location evidence="9">Cytoplasm</location>
    </subcellularLocation>
</comment>
<dbReference type="InterPro" id="IPR049428">
    <property type="entry name" value="RecA-like_N"/>
</dbReference>
<name>A0A7H0K8R7_9CORY</name>
<keyword evidence="9 11" id="KW-0227">DNA damage</keyword>
<dbReference type="PROSITE" id="PS50162">
    <property type="entry name" value="RECA_2"/>
    <property type="match status" value="1"/>
</dbReference>
<keyword evidence="6 9" id="KW-0233">DNA recombination</keyword>
<dbReference type="Pfam" id="PF00154">
    <property type="entry name" value="RecA_N"/>
    <property type="match status" value="1"/>
</dbReference>
<dbReference type="GO" id="GO:0005524">
    <property type="term" value="F:ATP binding"/>
    <property type="evidence" value="ECO:0007669"/>
    <property type="project" value="UniProtKB-UniRule"/>
</dbReference>
<evidence type="ECO:0000256" key="4">
    <source>
        <dbReference type="ARBA" id="ARBA00022840"/>
    </source>
</evidence>
<keyword evidence="5 9" id="KW-0238">DNA-binding</keyword>
<evidence type="ECO:0000256" key="1">
    <source>
        <dbReference type="ARBA" id="ARBA00009391"/>
    </source>
</evidence>
<dbReference type="GO" id="GO:0003684">
    <property type="term" value="F:damaged DNA binding"/>
    <property type="evidence" value="ECO:0007669"/>
    <property type="project" value="UniProtKB-UniRule"/>
</dbReference>
<keyword evidence="3 9" id="KW-0547">Nucleotide-binding</keyword>
<dbReference type="InterPro" id="IPR020584">
    <property type="entry name" value="DNA_recomb/repair_RecA_CS"/>
</dbReference>
<dbReference type="PROSITE" id="PS00321">
    <property type="entry name" value="RECA_1"/>
    <property type="match status" value="1"/>
</dbReference>
<evidence type="ECO:0000256" key="10">
    <source>
        <dbReference type="RuleBase" id="RU000526"/>
    </source>
</evidence>
<comment type="function">
    <text evidence="9">Can catalyze the hydrolysis of ATP in the presence of single-stranded DNA, the ATP-dependent uptake of single-stranded DNA by duplex DNA, and the ATP-dependent hybridization of homologous single-stranded DNAs. It interacts with LexA causing its activation and leading to its autocatalytic cleavage.</text>
</comment>
<dbReference type="PANTHER" id="PTHR45900:SF1">
    <property type="entry name" value="MITOCHONDRIAL DNA REPAIR PROTEIN RECA HOMOLOG-RELATED"/>
    <property type="match status" value="1"/>
</dbReference>
<evidence type="ECO:0000256" key="6">
    <source>
        <dbReference type="ARBA" id="ARBA00023172"/>
    </source>
</evidence>
<dbReference type="AlphaFoldDB" id="A0A7H0K8R7"/>
<dbReference type="GO" id="GO:0003697">
    <property type="term" value="F:single-stranded DNA binding"/>
    <property type="evidence" value="ECO:0007669"/>
    <property type="project" value="UniProtKB-UniRule"/>
</dbReference>
<gene>
    <name evidence="9 14" type="primary">recA</name>
    <name evidence="14" type="ORF">HMA55_04220</name>
</gene>
<dbReference type="InterPro" id="IPR020587">
    <property type="entry name" value="RecA_monomer-monomer_interface"/>
</dbReference>
<feature type="binding site" evidence="9">
    <location>
        <begin position="75"/>
        <end position="82"/>
    </location>
    <ligand>
        <name>ATP</name>
        <dbReference type="ChEBI" id="CHEBI:30616"/>
    </ligand>
</feature>
<dbReference type="SMART" id="SM00382">
    <property type="entry name" value="AAA"/>
    <property type="match status" value="1"/>
</dbReference>
<dbReference type="SUPFAM" id="SSF52540">
    <property type="entry name" value="P-loop containing nucleoside triphosphate hydrolases"/>
    <property type="match status" value="1"/>
</dbReference>
<dbReference type="PROSITE" id="PS50163">
    <property type="entry name" value="RECA_3"/>
    <property type="match status" value="1"/>
</dbReference>
<evidence type="ECO:0000259" key="13">
    <source>
        <dbReference type="PROSITE" id="PS50163"/>
    </source>
</evidence>
<evidence type="ECO:0000256" key="5">
    <source>
        <dbReference type="ARBA" id="ARBA00023125"/>
    </source>
</evidence>
<dbReference type="RefSeq" id="WP_181191818.1">
    <property type="nucleotide sequence ID" value="NZ_JABFED010000002.1"/>
</dbReference>
<dbReference type="HAMAP" id="MF_00268">
    <property type="entry name" value="RecA"/>
    <property type="match status" value="1"/>
</dbReference>
<dbReference type="GO" id="GO:0140664">
    <property type="term" value="F:ATP-dependent DNA damage sensor activity"/>
    <property type="evidence" value="ECO:0007669"/>
    <property type="project" value="InterPro"/>
</dbReference>
<dbReference type="InterPro" id="IPR049261">
    <property type="entry name" value="RecA-like_C"/>
</dbReference>